<evidence type="ECO:0000313" key="1">
    <source>
        <dbReference type="EMBL" id="MCP2174595.1"/>
    </source>
</evidence>
<accession>A0ABT1H8K5</accession>
<dbReference type="Pfam" id="PF13671">
    <property type="entry name" value="AAA_33"/>
    <property type="match status" value="1"/>
</dbReference>
<evidence type="ECO:0008006" key="3">
    <source>
        <dbReference type="Google" id="ProtNLM"/>
    </source>
</evidence>
<keyword evidence="2" id="KW-1185">Reference proteome</keyword>
<comment type="caution">
    <text evidence="1">The sequence shown here is derived from an EMBL/GenBank/DDBJ whole genome shotgun (WGS) entry which is preliminary data.</text>
</comment>
<reference evidence="1 2" key="1">
    <citation type="submission" date="2022-06" db="EMBL/GenBank/DDBJ databases">
        <title>Genomic Encyclopedia of Archaeal and Bacterial Type Strains, Phase II (KMG-II): from individual species to whole genera.</title>
        <authorList>
            <person name="Goeker M."/>
        </authorList>
    </citation>
    <scope>NUCLEOTIDE SEQUENCE [LARGE SCALE GENOMIC DNA]</scope>
    <source>
        <strain evidence="1 2">DSM 44693</strain>
    </source>
</reference>
<dbReference type="Proteomes" id="UP001206895">
    <property type="component" value="Unassembled WGS sequence"/>
</dbReference>
<proteinExistence type="predicted"/>
<dbReference type="RefSeq" id="WP_253659640.1">
    <property type="nucleotide sequence ID" value="NZ_BAAAJQ010000001.1"/>
</dbReference>
<name>A0ABT1H8K5_9NOCA</name>
<dbReference type="InterPro" id="IPR027417">
    <property type="entry name" value="P-loop_NTPase"/>
</dbReference>
<organism evidence="1 2">
    <name type="scientific">Williamsia maris</name>
    <dbReference type="NCBI Taxonomy" id="72806"/>
    <lineage>
        <taxon>Bacteria</taxon>
        <taxon>Bacillati</taxon>
        <taxon>Actinomycetota</taxon>
        <taxon>Actinomycetes</taxon>
        <taxon>Mycobacteriales</taxon>
        <taxon>Nocardiaceae</taxon>
        <taxon>Williamsia</taxon>
    </lineage>
</organism>
<dbReference type="EMBL" id="JAMTCJ010000001">
    <property type="protein sequence ID" value="MCP2174595.1"/>
    <property type="molecule type" value="Genomic_DNA"/>
</dbReference>
<protein>
    <recommendedName>
        <fullName evidence="3">AAA domain-containing protein</fullName>
    </recommendedName>
</protein>
<dbReference type="Gene3D" id="3.40.50.300">
    <property type="entry name" value="P-loop containing nucleotide triphosphate hydrolases"/>
    <property type="match status" value="1"/>
</dbReference>
<gene>
    <name evidence="1" type="ORF">LX13_000402</name>
</gene>
<dbReference type="SUPFAM" id="SSF52540">
    <property type="entry name" value="P-loop containing nucleoside triphosphate hydrolases"/>
    <property type="match status" value="1"/>
</dbReference>
<evidence type="ECO:0000313" key="2">
    <source>
        <dbReference type="Proteomes" id="UP001206895"/>
    </source>
</evidence>
<sequence>MLLWINGPFGVGKTQTAFEIHRRAPGSIICDPEQVGFGLHRMMPRSLRGDFQELRAWRQGVYEVLDLTLAEHDGPVIAPMTLVNSYYFDQIIGRLRDRGREVCHVTLMAEPDTVRGRIGRRGLGLKADPFAVSKVDSSLDELRRDEFATHIDTEDLSIPLTADRIGEIAGLTLEPNTDGPVRNAINQGLTTARHIRLGL</sequence>